<comment type="pathway">
    <text evidence="1">Glycan metabolism; L-arabinan degradation.</text>
</comment>
<dbReference type="RefSeq" id="WP_320943158.1">
    <property type="nucleotide sequence ID" value="NZ_BAABEU010000011.1"/>
</dbReference>
<dbReference type="PANTHER" id="PTHR43301:SF3">
    <property type="entry name" value="ARABINAN ENDO-1,5-ALPHA-L-ARABINOSIDASE A-RELATED"/>
    <property type="match status" value="1"/>
</dbReference>
<evidence type="ECO:0000256" key="5">
    <source>
        <dbReference type="ARBA" id="ARBA00023157"/>
    </source>
</evidence>
<feature type="signal peptide" evidence="7">
    <location>
        <begin position="1"/>
        <end position="32"/>
    </location>
</feature>
<name>A0ABZ0SM37_9MICO</name>
<feature type="domain" description="LamG-like jellyroll fold" evidence="8">
    <location>
        <begin position="807"/>
        <end position="949"/>
    </location>
</feature>
<dbReference type="InterPro" id="IPR013320">
    <property type="entry name" value="ConA-like_dom_sf"/>
</dbReference>
<keyword evidence="3 7" id="KW-0732">Signal</keyword>
<accession>A0ABZ0SM37</accession>
<evidence type="ECO:0000256" key="7">
    <source>
        <dbReference type="SAM" id="SignalP"/>
    </source>
</evidence>
<proteinExistence type="inferred from homology"/>
<dbReference type="SMART" id="SM00560">
    <property type="entry name" value="LamGL"/>
    <property type="match status" value="2"/>
</dbReference>
<evidence type="ECO:0000256" key="4">
    <source>
        <dbReference type="ARBA" id="ARBA00022801"/>
    </source>
</evidence>
<dbReference type="InterPro" id="IPR023296">
    <property type="entry name" value="Glyco_hydro_beta-prop_sf"/>
</dbReference>
<dbReference type="PANTHER" id="PTHR43301">
    <property type="entry name" value="ARABINAN ENDO-1,5-ALPHA-L-ARABINOSIDASE"/>
    <property type="match status" value="1"/>
</dbReference>
<dbReference type="Gene3D" id="2.60.40.2340">
    <property type="match status" value="1"/>
</dbReference>
<dbReference type="InterPro" id="IPR006710">
    <property type="entry name" value="Glyco_hydro_43"/>
</dbReference>
<dbReference type="SUPFAM" id="SSF49899">
    <property type="entry name" value="Concanavalin A-like lectins/glucanases"/>
    <property type="match status" value="2"/>
</dbReference>
<evidence type="ECO:0000256" key="3">
    <source>
        <dbReference type="ARBA" id="ARBA00022729"/>
    </source>
</evidence>
<dbReference type="InterPro" id="IPR046780">
    <property type="entry name" value="aBig_2"/>
</dbReference>
<dbReference type="Pfam" id="PF20578">
    <property type="entry name" value="aBig_2"/>
    <property type="match status" value="2"/>
</dbReference>
<feature type="chain" id="PRO_5045820157" evidence="7">
    <location>
        <begin position="33"/>
        <end position="1527"/>
    </location>
</feature>
<dbReference type="Gene3D" id="2.60.120.200">
    <property type="match status" value="2"/>
</dbReference>
<feature type="domain" description="LamG-like jellyroll fold" evidence="8">
    <location>
        <begin position="86"/>
        <end position="240"/>
    </location>
</feature>
<evidence type="ECO:0000313" key="10">
    <source>
        <dbReference type="Proteomes" id="UP001323798"/>
    </source>
</evidence>
<dbReference type="Pfam" id="PF13385">
    <property type="entry name" value="Laminin_G_3"/>
    <property type="match status" value="2"/>
</dbReference>
<keyword evidence="5" id="KW-1015">Disulfide bond</keyword>
<keyword evidence="4" id="KW-0378">Hydrolase</keyword>
<evidence type="ECO:0000256" key="1">
    <source>
        <dbReference type="ARBA" id="ARBA00004834"/>
    </source>
</evidence>
<sequence length="1527" mass="158342">MPTMFGRLRTTAAALIATAVVAAGFTAGAAPAAGADAGLVLRYALDGTTGTTAVDSSGNGRDGTLKGGATLTGSEGLALDGSTGYVKLPDDVMAGLSSITVSTQVLVKPSQSTPYMLWAFGNTDSGGVGNGYLFATGDTYRAAVASGNWSTEQGVNSSAALARGTWKTLTYTIDHASSTAVLYLDGTEVARSTSVTTTPGGIGGGHTTADYIGRSVYSADKYLSGNLRDFRVYDHALTAAEIASLQPSDADRVQRDAAALSLGDLSAVTADLNLPTTGANGAAISWASSDPAISSTGTVTRPAAGSADVGVTLTATLSRGGASTTKAFTATVLALPGDTAAVANAAAALGITNIDDVRGNLTLPAAPDGIQLSWQSSNPDVVAADGVVHRQSADTDVTLTASLVKGTASTTRTFTAHVRAAVPSTPMAGYAFAYFTGDTVAGENIYFAASQGNNALKWNEVNGGRPVLTSQYGTKGLRDPFVIRSPEGDTFYLIATDLSIGSGTSWDASQRTGSLYLEVWESHDLVHWGAQRHVKVSPDNAGNTWAPEAYWDDTIGAYVVFWASKLYAADDPGHTGSTYNRMLYSTTRDFVTFSTPQIWQDGVSRIDSTVIKANGVYQRFTKDEGAGTTGCSDIIQESSTQLRATLPDWKMVASCIGKNAGTAAVEGPTVFKSNPGDVNGDKYYLFVDEYGGRGYIPLETPDIAAPNWKVSTGYTLPTKPRHGTVLPVTAAELAALSAGPAPAKADADGQILRYDFTDGSGSVVHDRTGNGHDGTIVGGTTWSSGSLALGGTDGYVDMPDDLLAGVTDTTVEADVWIDPAQTGSYFLYGFGNTDASGTGSGYLFTTGNSAYRTSIATGNWTTEQTVTQGSALPRGRWAHLAYTLQGGTARIYLDGVQVGAKTGVTTLPKDIGSGFTAANYLGRSVYSADKRFTGRFREFALYNRALTPAEILADSGNTTALVGASLTDPSVLKTDPVTEATGRTVVYPVKPGTDLTKLAPTFVVGAGVTASPASGDVVDLSQPVVYTLTAPDGTKATWTLRAEPVDSPVLPGLYADPNIAVFGGTYYIYATSDGYAGWGGNTLYVWKSTDLVNWSRSDNPVLTLDGANGNVPWATGNAWAPTVIERGGKYYLYFSGQNPTYNRKTIGVAVGDSPDGPFVAQPTAMILNNESVTSGQAIDPAAFKDPQTGKYYLFWGNGKPLYAELGDDMTSIKPGTIAAISGLTDFREGIFMNYRNGVYHLTYSIDDTGSPDYRVGYATSASINGPWTARGVLLQKDSSQGILATGHSSIINVPGTDDWYIAYHRFAIPGGDGQHRETTIDRLAIGADGLFQRVAPTLSSVAPETVPDPQPLTVSIAGAPIVGRTLTASWSTPWTASTIGWTRDGAPIDGAHGATYTLTAADAGATVAAVVSGTKPLWPGATASAKVGPVLPFDVRLSVTTRCVADRVQLFVAAANSADTPLDVAVTTDFGTKTLTGLAAGATEKLAFPVKTAALPGSGGTAVVTGQLAGTTVSGTYSFSYDGTLCG</sequence>
<evidence type="ECO:0000259" key="8">
    <source>
        <dbReference type="SMART" id="SM00560"/>
    </source>
</evidence>
<dbReference type="InterPro" id="IPR050727">
    <property type="entry name" value="GH43_arabinanases"/>
</dbReference>
<dbReference type="InterPro" id="IPR006558">
    <property type="entry name" value="LamG-like"/>
</dbReference>
<reference evidence="9 10" key="1">
    <citation type="submission" date="2023-11" db="EMBL/GenBank/DDBJ databases">
        <title>Genome sequence of Microbacterium rhizosphaerae KACC 19337.</title>
        <authorList>
            <person name="Choi H."/>
            <person name="Kim S."/>
            <person name="Kim Y."/>
            <person name="Kwon S.-W."/>
            <person name="Heo J."/>
        </authorList>
    </citation>
    <scope>NUCLEOTIDE SEQUENCE [LARGE SCALE GENOMIC DNA]</scope>
    <source>
        <strain evidence="9 10">KACC 19337</strain>
    </source>
</reference>
<dbReference type="EMBL" id="CP139368">
    <property type="protein sequence ID" value="WPR90446.1"/>
    <property type="molecule type" value="Genomic_DNA"/>
</dbReference>
<dbReference type="Gene3D" id="2.115.10.20">
    <property type="entry name" value="Glycosyl hydrolase domain, family 43"/>
    <property type="match status" value="2"/>
</dbReference>
<evidence type="ECO:0000256" key="2">
    <source>
        <dbReference type="ARBA" id="ARBA00009865"/>
    </source>
</evidence>
<keyword evidence="6" id="KW-0326">Glycosidase</keyword>
<organism evidence="9 10">
    <name type="scientific">Microbacterium rhizosphaerae</name>
    <dbReference type="NCBI Taxonomy" id="1678237"/>
    <lineage>
        <taxon>Bacteria</taxon>
        <taxon>Bacillati</taxon>
        <taxon>Actinomycetota</taxon>
        <taxon>Actinomycetes</taxon>
        <taxon>Micrococcales</taxon>
        <taxon>Microbacteriaceae</taxon>
        <taxon>Microbacterium</taxon>
    </lineage>
</organism>
<protein>
    <submittedName>
        <fullName evidence="9">Family 43 glycosylhydrolase</fullName>
    </submittedName>
</protein>
<dbReference type="Proteomes" id="UP001323798">
    <property type="component" value="Chromosome"/>
</dbReference>
<evidence type="ECO:0000256" key="6">
    <source>
        <dbReference type="ARBA" id="ARBA00023295"/>
    </source>
</evidence>
<dbReference type="CDD" id="cd18828">
    <property type="entry name" value="GH43_BT3675-like"/>
    <property type="match status" value="1"/>
</dbReference>
<keyword evidence="10" id="KW-1185">Reference proteome</keyword>
<dbReference type="Gene3D" id="2.60.40.2700">
    <property type="match status" value="1"/>
</dbReference>
<dbReference type="CDD" id="cd08983">
    <property type="entry name" value="GH43_Bt3655-like"/>
    <property type="match status" value="1"/>
</dbReference>
<comment type="similarity">
    <text evidence="2">Belongs to the glycosyl hydrolase 43 family.</text>
</comment>
<gene>
    <name evidence="9" type="ORF">SM116_03920</name>
</gene>
<dbReference type="SUPFAM" id="SSF75005">
    <property type="entry name" value="Arabinanase/levansucrase/invertase"/>
    <property type="match status" value="2"/>
</dbReference>
<evidence type="ECO:0000313" key="9">
    <source>
        <dbReference type="EMBL" id="WPR90446.1"/>
    </source>
</evidence>
<dbReference type="Pfam" id="PF04616">
    <property type="entry name" value="Glyco_hydro_43"/>
    <property type="match status" value="1"/>
</dbReference>